<evidence type="ECO:0000313" key="2">
    <source>
        <dbReference type="EMBL" id="TWT72502.1"/>
    </source>
</evidence>
<comment type="caution">
    <text evidence="2">The sequence shown here is derived from an EMBL/GenBank/DDBJ whole genome shotgun (WGS) entry which is preliminary data.</text>
</comment>
<dbReference type="AlphaFoldDB" id="A0A5C5YGY9"/>
<proteinExistence type="predicted"/>
<gene>
    <name evidence="2" type="ORF">Pan14r_48220</name>
</gene>
<name>A0A5C5YGY9_9PLAN</name>
<dbReference type="OrthoDB" id="281891at2"/>
<dbReference type="EMBL" id="SJPL01000001">
    <property type="protein sequence ID" value="TWT72502.1"/>
    <property type="molecule type" value="Genomic_DNA"/>
</dbReference>
<sequence length="96" mass="10839">MKPTQDHVVSRLKWRIQDATQMGFHVRTEPLDGRGADWCQLGRRRILFLDMTQTAADQLEQLDQILAEFRSRTQPPNGDTPAHPAVSMARVSAKAA</sequence>
<feature type="region of interest" description="Disordered" evidence="1">
    <location>
        <begin position="71"/>
        <end position="96"/>
    </location>
</feature>
<evidence type="ECO:0000313" key="3">
    <source>
        <dbReference type="Proteomes" id="UP000317238"/>
    </source>
</evidence>
<dbReference type="RefSeq" id="WP_145293080.1">
    <property type="nucleotide sequence ID" value="NZ_CP036319.1"/>
</dbReference>
<dbReference type="Proteomes" id="UP000317238">
    <property type="component" value="Unassembled WGS sequence"/>
</dbReference>
<protein>
    <submittedName>
        <fullName evidence="2">Uncharacterized protein</fullName>
    </submittedName>
</protein>
<keyword evidence="3" id="KW-1185">Reference proteome</keyword>
<accession>A0A5C5YGY9</accession>
<evidence type="ECO:0000256" key="1">
    <source>
        <dbReference type="SAM" id="MobiDB-lite"/>
    </source>
</evidence>
<reference evidence="2 3" key="1">
    <citation type="submission" date="2019-02" db="EMBL/GenBank/DDBJ databases">
        <title>Deep-cultivation of Planctomycetes and their phenomic and genomic characterization uncovers novel biology.</title>
        <authorList>
            <person name="Wiegand S."/>
            <person name="Jogler M."/>
            <person name="Boedeker C."/>
            <person name="Pinto D."/>
            <person name="Vollmers J."/>
            <person name="Rivas-Marin E."/>
            <person name="Kohn T."/>
            <person name="Peeters S.H."/>
            <person name="Heuer A."/>
            <person name="Rast P."/>
            <person name="Oberbeckmann S."/>
            <person name="Bunk B."/>
            <person name="Jeske O."/>
            <person name="Meyerdierks A."/>
            <person name="Storesund J.E."/>
            <person name="Kallscheuer N."/>
            <person name="Luecker S."/>
            <person name="Lage O.M."/>
            <person name="Pohl T."/>
            <person name="Merkel B.J."/>
            <person name="Hornburger P."/>
            <person name="Mueller R.-W."/>
            <person name="Bruemmer F."/>
            <person name="Labrenz M."/>
            <person name="Spormann A.M."/>
            <person name="Op Den Camp H."/>
            <person name="Overmann J."/>
            <person name="Amann R."/>
            <person name="Jetten M.S.M."/>
            <person name="Mascher T."/>
            <person name="Medema M.H."/>
            <person name="Devos D.P."/>
            <person name="Kaster A.-K."/>
            <person name="Ovreas L."/>
            <person name="Rohde M."/>
            <person name="Galperin M.Y."/>
            <person name="Jogler C."/>
        </authorList>
    </citation>
    <scope>NUCLEOTIDE SEQUENCE [LARGE SCALE GENOMIC DNA]</scope>
    <source>
        <strain evidence="2 3">Pan14r</strain>
    </source>
</reference>
<organism evidence="2 3">
    <name type="scientific">Crateriforma conspicua</name>
    <dbReference type="NCBI Taxonomy" id="2527996"/>
    <lineage>
        <taxon>Bacteria</taxon>
        <taxon>Pseudomonadati</taxon>
        <taxon>Planctomycetota</taxon>
        <taxon>Planctomycetia</taxon>
        <taxon>Planctomycetales</taxon>
        <taxon>Planctomycetaceae</taxon>
        <taxon>Crateriforma</taxon>
    </lineage>
</organism>